<organism evidence="1">
    <name type="scientific">Loa loa</name>
    <name type="common">Eye worm</name>
    <name type="synonym">Filaria loa</name>
    <dbReference type="NCBI Taxonomy" id="7209"/>
    <lineage>
        <taxon>Eukaryota</taxon>
        <taxon>Metazoa</taxon>
        <taxon>Ecdysozoa</taxon>
        <taxon>Nematoda</taxon>
        <taxon>Chromadorea</taxon>
        <taxon>Rhabditida</taxon>
        <taxon>Spirurina</taxon>
        <taxon>Spiruromorpha</taxon>
        <taxon>Filarioidea</taxon>
        <taxon>Onchocercidae</taxon>
        <taxon>Loa</taxon>
    </lineage>
</organism>
<dbReference type="EMBL" id="JH712115">
    <property type="protein sequence ID" value="EFO26114.1"/>
    <property type="molecule type" value="Genomic_DNA"/>
</dbReference>
<gene>
    <name evidence="1" type="ORF">LOAG_02367</name>
</gene>
<protein>
    <submittedName>
        <fullName evidence="1">Uncharacterized protein</fullName>
    </submittedName>
</protein>
<dbReference type="InParanoid" id="A0A1S0U8P8"/>
<accession>A0A1S0U8P8</accession>
<dbReference type="KEGG" id="loa:LOAG_02367"/>
<dbReference type="CTD" id="9939757"/>
<reference evidence="1" key="1">
    <citation type="submission" date="2012-04" db="EMBL/GenBank/DDBJ databases">
        <title>The Genome Sequence of Loa loa.</title>
        <authorList>
            <consortium name="The Broad Institute Genome Sequencing Platform"/>
            <consortium name="Broad Institute Genome Sequencing Center for Infectious Disease"/>
            <person name="Nutman T.B."/>
            <person name="Fink D.L."/>
            <person name="Russ C."/>
            <person name="Young S."/>
            <person name="Zeng Q."/>
            <person name="Gargeya S."/>
            <person name="Alvarado L."/>
            <person name="Berlin A."/>
            <person name="Chapman S.B."/>
            <person name="Chen Z."/>
            <person name="Freedman E."/>
            <person name="Gellesch M."/>
            <person name="Goldberg J."/>
            <person name="Griggs A."/>
            <person name="Gujja S."/>
            <person name="Heilman E.R."/>
            <person name="Heiman D."/>
            <person name="Howarth C."/>
            <person name="Mehta T."/>
            <person name="Neiman D."/>
            <person name="Pearson M."/>
            <person name="Roberts A."/>
            <person name="Saif S."/>
            <person name="Shea T."/>
            <person name="Shenoy N."/>
            <person name="Sisk P."/>
            <person name="Stolte C."/>
            <person name="Sykes S."/>
            <person name="White J."/>
            <person name="Yandava C."/>
            <person name="Haas B."/>
            <person name="Henn M.R."/>
            <person name="Nusbaum C."/>
            <person name="Birren B."/>
        </authorList>
    </citation>
    <scope>NUCLEOTIDE SEQUENCE [LARGE SCALE GENOMIC DNA]</scope>
</reference>
<name>A0A1S0U8P8_LOALO</name>
<dbReference type="AlphaFoldDB" id="A0A1S0U8P8"/>
<evidence type="ECO:0000313" key="1">
    <source>
        <dbReference type="EMBL" id="EFO26114.1"/>
    </source>
</evidence>
<proteinExistence type="predicted"/>
<dbReference type="GeneID" id="9939757"/>
<sequence>MRTNPPNIPARHGRPSGQNMNHAYPEICNPISQCLDITFLQATLSGSYTVASRRIIFFSSVGNQCYNEKDRKIDENFRKMMANICFGLSCKISHFLHSLLKIIVKTTNDNK</sequence>
<dbReference type="RefSeq" id="XP_003137953.1">
    <property type="nucleotide sequence ID" value="XM_003137905.1"/>
</dbReference>